<dbReference type="InterPro" id="IPR015661">
    <property type="entry name" value="Bub1/Mad3"/>
</dbReference>
<dbReference type="FunFam" id="1.10.510.10:FF:000494">
    <property type="entry name" value="mitotic checkpoint serine/threonine-protein kinase BUB1 beta"/>
    <property type="match status" value="1"/>
</dbReference>
<reference evidence="2 3" key="1">
    <citation type="journal article" date="2020" name="Nature">
        <title>Six reference-quality genomes reveal evolution of bat adaptations.</title>
        <authorList>
            <person name="Jebb D."/>
            <person name="Huang Z."/>
            <person name="Pippel M."/>
            <person name="Hughes G.M."/>
            <person name="Lavrichenko K."/>
            <person name="Devanna P."/>
            <person name="Winkler S."/>
            <person name="Jermiin L.S."/>
            <person name="Skirmuntt E.C."/>
            <person name="Katzourakis A."/>
            <person name="Burkitt-Gray L."/>
            <person name="Ray D.A."/>
            <person name="Sullivan K.A.M."/>
            <person name="Roscito J.G."/>
            <person name="Kirilenko B.M."/>
            <person name="Davalos L.M."/>
            <person name="Corthals A.P."/>
            <person name="Power M.L."/>
            <person name="Jones G."/>
            <person name="Ransome R.D."/>
            <person name="Dechmann D.K.N."/>
            <person name="Locatelli A.G."/>
            <person name="Puechmaille S.J."/>
            <person name="Fedrigo O."/>
            <person name="Jarvis E.D."/>
            <person name="Hiller M."/>
            <person name="Vernes S.C."/>
            <person name="Myers E.W."/>
            <person name="Teeling E.C."/>
        </authorList>
    </citation>
    <scope>NUCLEOTIDE SEQUENCE [LARGE SCALE GENOMIC DNA]</scope>
    <source>
        <strain evidence="2">MRouAeg1</strain>
        <tissue evidence="2">Muscle</tissue>
    </source>
</reference>
<comment type="caution">
    <text evidence="2">The sequence shown here is derived from an EMBL/GenBank/DDBJ whole genome shotgun (WGS) entry which is preliminary data.</text>
</comment>
<dbReference type="GO" id="GO:0007094">
    <property type="term" value="P:mitotic spindle assembly checkpoint signaling"/>
    <property type="evidence" value="ECO:0007669"/>
    <property type="project" value="InterPro"/>
</dbReference>
<keyword evidence="1" id="KW-0175">Coiled coil</keyword>
<sequence>MQSNSRITVFDENTDEASIAELSTPTVQPWIAPPVSRAKENELQAGPWNTGRPLEHRPRGNTASVTAVPSMLPSFTPYVEETAQQPVMTPCKIEPSINHILSTRKPGKEEGDLLQRVQSHQQDSEEKKEKMMYCKEKIYAGVGEFSFEEIRAEVFRKKLKKQREAELLTSAEKRAEMQKQIEEMEKKLKEIQTTQHERTVDQQEEKTSTKEIAELRIASVSQEIPGMTLSNAVCPINSCARETSLAENVWQEQPHSKDLSMPFSIFDEFLLSEKRNISPPAAPPQVLVQRRPLAVLKTSENITSNEDVSPDVCDEFTGIEPLSEDAIITGFRNITICPNPEDTCDFARAARFVSTPFHEIISLKDLPSDPERLLQEEDLDVKTSEDQQTTCGTIYNPTLSIKKLSPIIEDSREATHSSGFSGSSASVVSTCSLKCLQIPEKLELTNETAENPVQSPWCSQYRRQLLKSLPELSASVEIFVEDRPMPKLETEKEIELGNEDYCIKQEYLVCEDYKLFWVTPRNSTELTIIKVSSQTVPWDFYINLKLKERLNEECDHLCSYYQYQDGCIIWHQYINCFTLQDLFQHSEFITHEITVLIVYNLLTIVEKLHKAEIVHGDLSPRSLILRNRIHDPYDCNKNNQALNIVDFSYSVDLRAQLDIFALSGFRTVQILEGQKILANCSSPYQVDLFGIADLAHLLLFKEHLQVFWDGSLWKLSQNISELKDGELWNKFFVRILNASDESTVSVLRELAAEMNWVFDTTFQSHLNKALWKVGKLIGPGALLFQQDRQSSLSQNPA</sequence>
<keyword evidence="3" id="KW-1185">Reference proteome</keyword>
<dbReference type="Gene3D" id="1.10.510.10">
    <property type="entry name" value="Transferase(Phosphotransferase) domain 1"/>
    <property type="match status" value="1"/>
</dbReference>
<dbReference type="EMBL" id="JACASE010000003">
    <property type="protein sequence ID" value="KAF6483302.1"/>
    <property type="molecule type" value="Genomic_DNA"/>
</dbReference>
<dbReference type="Proteomes" id="UP000593571">
    <property type="component" value="Unassembled WGS sequence"/>
</dbReference>
<evidence type="ECO:0000256" key="1">
    <source>
        <dbReference type="SAM" id="Coils"/>
    </source>
</evidence>
<dbReference type="PANTHER" id="PTHR14030:SF25">
    <property type="entry name" value="MITOTIC CHECKPOINT SERINE_THREONINE-PROTEIN KINASE BUB1 BETA"/>
    <property type="match status" value="1"/>
</dbReference>
<dbReference type="GO" id="GO:0004672">
    <property type="term" value="F:protein kinase activity"/>
    <property type="evidence" value="ECO:0007669"/>
    <property type="project" value="TreeGrafter"/>
</dbReference>
<dbReference type="SUPFAM" id="SSF56112">
    <property type="entry name" value="Protein kinase-like (PK-like)"/>
    <property type="match status" value="1"/>
</dbReference>
<evidence type="ECO:0000313" key="3">
    <source>
        <dbReference type="Proteomes" id="UP000593571"/>
    </source>
</evidence>
<keyword evidence="2" id="KW-0808">Transferase</keyword>
<protein>
    <submittedName>
        <fullName evidence="2">BUB1 mitotic checkpoint serine/threonine kinase B</fullName>
    </submittedName>
</protein>
<name>A0A7J8IH79_ROUAE</name>
<dbReference type="GO" id="GO:0000776">
    <property type="term" value="C:kinetochore"/>
    <property type="evidence" value="ECO:0007669"/>
    <property type="project" value="UniProtKB-ARBA"/>
</dbReference>
<organism evidence="2 3">
    <name type="scientific">Rousettus aegyptiacus</name>
    <name type="common">Egyptian fruit bat</name>
    <name type="synonym">Pteropus aegyptiacus</name>
    <dbReference type="NCBI Taxonomy" id="9407"/>
    <lineage>
        <taxon>Eukaryota</taxon>
        <taxon>Metazoa</taxon>
        <taxon>Chordata</taxon>
        <taxon>Craniata</taxon>
        <taxon>Vertebrata</taxon>
        <taxon>Euteleostomi</taxon>
        <taxon>Mammalia</taxon>
        <taxon>Eutheria</taxon>
        <taxon>Laurasiatheria</taxon>
        <taxon>Chiroptera</taxon>
        <taxon>Yinpterochiroptera</taxon>
        <taxon>Pteropodoidea</taxon>
        <taxon>Pteropodidae</taxon>
        <taxon>Rousettinae</taxon>
        <taxon>Rousettus</taxon>
    </lineage>
</organism>
<dbReference type="AlphaFoldDB" id="A0A7J8IH79"/>
<dbReference type="PANTHER" id="PTHR14030">
    <property type="entry name" value="MITOTIC CHECKPOINT SERINE/THREONINE-PROTEIN KINASE BUB1"/>
    <property type="match status" value="1"/>
</dbReference>
<evidence type="ECO:0000313" key="2">
    <source>
        <dbReference type="EMBL" id="KAF6483302.1"/>
    </source>
</evidence>
<keyword evidence="2" id="KW-0418">Kinase</keyword>
<dbReference type="GO" id="GO:0051754">
    <property type="term" value="P:meiotic sister chromatid cohesion, centromeric"/>
    <property type="evidence" value="ECO:0007669"/>
    <property type="project" value="TreeGrafter"/>
</dbReference>
<dbReference type="GO" id="GO:0005634">
    <property type="term" value="C:nucleus"/>
    <property type="evidence" value="ECO:0007669"/>
    <property type="project" value="TreeGrafter"/>
</dbReference>
<gene>
    <name evidence="2" type="ORF">HJG63_001628</name>
</gene>
<accession>A0A7J8IH79</accession>
<dbReference type="InterPro" id="IPR011009">
    <property type="entry name" value="Kinase-like_dom_sf"/>
</dbReference>
<proteinExistence type="predicted"/>
<feature type="coiled-coil region" evidence="1">
    <location>
        <begin position="167"/>
        <end position="197"/>
    </location>
</feature>